<evidence type="ECO:0000259" key="3">
    <source>
        <dbReference type="PROSITE" id="PS50097"/>
    </source>
</evidence>
<evidence type="ECO:0000256" key="1">
    <source>
        <dbReference type="ARBA" id="ARBA00022441"/>
    </source>
</evidence>
<dbReference type="Pfam" id="PF01344">
    <property type="entry name" value="Kelch_1"/>
    <property type="match status" value="2"/>
</dbReference>
<gene>
    <name evidence="4" type="ORF">PRELSG_1220700</name>
</gene>
<protein>
    <recommendedName>
        <fullName evidence="3">BTB domain-containing protein</fullName>
    </recommendedName>
</protein>
<dbReference type="SMART" id="SM00612">
    <property type="entry name" value="Kelch"/>
    <property type="match status" value="4"/>
</dbReference>
<keyword evidence="2" id="KW-0677">Repeat</keyword>
<dbReference type="InterPro" id="IPR000210">
    <property type="entry name" value="BTB/POZ_dom"/>
</dbReference>
<dbReference type="SMART" id="SM00225">
    <property type="entry name" value="BTB"/>
    <property type="match status" value="1"/>
</dbReference>
<dbReference type="AlphaFoldDB" id="A0A1J1H8U3"/>
<dbReference type="OMA" id="FNNQIYI"/>
<dbReference type="InterPro" id="IPR006652">
    <property type="entry name" value="Kelch_1"/>
</dbReference>
<dbReference type="VEuPathDB" id="PlasmoDB:PRELSG_1220700"/>
<dbReference type="InterPro" id="IPR011333">
    <property type="entry name" value="SKP1/BTB/POZ_sf"/>
</dbReference>
<dbReference type="KEGG" id="prel:PRELSG_1220700"/>
<reference evidence="4 5" key="1">
    <citation type="submission" date="2015-04" db="EMBL/GenBank/DDBJ databases">
        <authorList>
            <consortium name="Pathogen Informatics"/>
        </authorList>
    </citation>
    <scope>NUCLEOTIDE SEQUENCE [LARGE SCALE GENOMIC DNA]</scope>
    <source>
        <strain evidence="4 5">SGS1</strain>
    </source>
</reference>
<dbReference type="OrthoDB" id="10251809at2759"/>
<sequence>MSIYEDNIINNSDYISSFEINKEKKGLFRNKNVSKNVLIWNKLKCSSNNYEQRIRKSNMNDEMIMKNDISDKNTSYSYDNDNRCVKFPRRSGAASVLYKNYIYIFGGYKSKKRLSDFYKYNIIENKWIKINEENCPSARENNPSFLYKGKMYILGGYEGNRNWLNDFYSFDLNTEKWETVEVNEKSKVNAPPALFGFALSIDESKGVLYLFGGYDGLTLHNQMYAYNIEKKKWIYISQSGDIPSPRSCSVGHICDSYFYLFGGFSGENALNCLYQFHLETSIWTKMKYNIKEGALRNNSLIYSNEEKSCYSINKKNYCNIPFPRYFAGSFLHSKCLYILGGYNGYLDRLNDFYKFDLHQRTWTQISTSNNFSGRSNMSLHFYKNVVYCIAGFDGKNSLNDVYALKLENIYVESSSLINNYKIMVNNPRYSDVIFILENRYLYACKSILSARCSSFNSIFDLYFSKDGTGNSHNNMPIPINDILYDIFLIVINYLYTDELSMNYSLETYTKILITAVNFNILRLLQLCELIISNYINEANVLDIILLSYKNNCKQLCKFCLDFIINNKLLDDNKINRLIMEPHLLGEIYKRSLCN</sequence>
<keyword evidence="5" id="KW-1185">Reference proteome</keyword>
<dbReference type="InterPro" id="IPR015915">
    <property type="entry name" value="Kelch-typ_b-propeller"/>
</dbReference>
<dbReference type="Pfam" id="PF24681">
    <property type="entry name" value="Kelch_KLHDC2_KLHL20_DRC7"/>
    <property type="match status" value="2"/>
</dbReference>
<dbReference type="SUPFAM" id="SSF117281">
    <property type="entry name" value="Kelch motif"/>
    <property type="match status" value="2"/>
</dbReference>
<dbReference type="Gene3D" id="3.30.710.10">
    <property type="entry name" value="Potassium Channel Kv1.1, Chain A"/>
    <property type="match status" value="1"/>
</dbReference>
<dbReference type="EMBL" id="LN835307">
    <property type="protein sequence ID" value="CRH01323.1"/>
    <property type="molecule type" value="Genomic_DNA"/>
</dbReference>
<evidence type="ECO:0000256" key="2">
    <source>
        <dbReference type="ARBA" id="ARBA00022737"/>
    </source>
</evidence>
<dbReference type="InterPro" id="IPR051568">
    <property type="entry name" value="LZTR1/Attractin"/>
</dbReference>
<organism evidence="4 5">
    <name type="scientific">Plasmodium relictum</name>
    <dbReference type="NCBI Taxonomy" id="85471"/>
    <lineage>
        <taxon>Eukaryota</taxon>
        <taxon>Sar</taxon>
        <taxon>Alveolata</taxon>
        <taxon>Apicomplexa</taxon>
        <taxon>Aconoidasida</taxon>
        <taxon>Haemosporida</taxon>
        <taxon>Plasmodiidae</taxon>
        <taxon>Plasmodium</taxon>
        <taxon>Plasmodium (Haemamoeba)</taxon>
    </lineage>
</organism>
<proteinExistence type="predicted"/>
<dbReference type="RefSeq" id="XP_028534323.1">
    <property type="nucleotide sequence ID" value="XM_028677988.1"/>
</dbReference>
<evidence type="ECO:0000313" key="5">
    <source>
        <dbReference type="Proteomes" id="UP000220158"/>
    </source>
</evidence>
<dbReference type="Proteomes" id="UP000220158">
    <property type="component" value="Chromosome 12"/>
</dbReference>
<dbReference type="GO" id="GO:0005794">
    <property type="term" value="C:Golgi apparatus"/>
    <property type="evidence" value="ECO:0007669"/>
    <property type="project" value="TreeGrafter"/>
</dbReference>
<dbReference type="GeneID" id="39737451"/>
<accession>A0A1J1H8U3</accession>
<evidence type="ECO:0000313" key="4">
    <source>
        <dbReference type="EMBL" id="CRH01323.1"/>
    </source>
</evidence>
<dbReference type="PROSITE" id="PS50097">
    <property type="entry name" value="BTB"/>
    <property type="match status" value="1"/>
</dbReference>
<dbReference type="Pfam" id="PF00651">
    <property type="entry name" value="BTB"/>
    <property type="match status" value="1"/>
</dbReference>
<dbReference type="SUPFAM" id="SSF54695">
    <property type="entry name" value="POZ domain"/>
    <property type="match status" value="1"/>
</dbReference>
<feature type="domain" description="BTB" evidence="3">
    <location>
        <begin position="430"/>
        <end position="503"/>
    </location>
</feature>
<dbReference type="PANTHER" id="PTHR46376:SF1">
    <property type="entry name" value="LEUCINE-ZIPPER-LIKE TRANSCRIPTIONAL REGULATOR 1"/>
    <property type="match status" value="1"/>
</dbReference>
<dbReference type="PANTHER" id="PTHR46376">
    <property type="entry name" value="LEUCINE-ZIPPER-LIKE TRANSCRIPTIONAL REGULATOR 1"/>
    <property type="match status" value="1"/>
</dbReference>
<name>A0A1J1H8U3_PLARL</name>
<keyword evidence="1" id="KW-0880">Kelch repeat</keyword>
<dbReference type="Gene3D" id="2.120.10.80">
    <property type="entry name" value="Kelch-type beta propeller"/>
    <property type="match status" value="2"/>
</dbReference>